<sequence>MTRGTVAVDRILVFLAGLALIAAGVAAFMWSRGDLAAAQPLQVVAPVGDVESSWWPWSVGGIGLVLVLMGLWWLSAHRRTPRVRTITLADDGPDEGALSADAASVASAAASALAQNALVHKASARSSVEKGEPTITLTAHIPPRRALRAVGDAADEVATTAAAMLGDAVAIRTRIRVDGRGRSTAVV</sequence>
<gene>
    <name evidence="2" type="ORF">HLY00_3435</name>
</gene>
<keyword evidence="1" id="KW-1133">Transmembrane helix</keyword>
<keyword evidence="3" id="KW-1185">Reference proteome</keyword>
<keyword evidence="1" id="KW-0472">Membrane</keyword>
<evidence type="ECO:0008006" key="4">
    <source>
        <dbReference type="Google" id="ProtNLM"/>
    </source>
</evidence>
<dbReference type="RefSeq" id="WP_178356759.1">
    <property type="nucleotide sequence ID" value="NZ_JABFYL010000002.1"/>
</dbReference>
<protein>
    <recommendedName>
        <fullName evidence="4">Alkaline shock response membrane anchor protein AmaP</fullName>
    </recommendedName>
</protein>
<feature type="transmembrane region" description="Helical" evidence="1">
    <location>
        <begin position="12"/>
        <end position="31"/>
    </location>
</feature>
<keyword evidence="1" id="KW-0812">Transmembrane</keyword>
<dbReference type="AlphaFoldDB" id="A0A850PKN0"/>
<evidence type="ECO:0000313" key="2">
    <source>
        <dbReference type="EMBL" id="NVN48286.1"/>
    </source>
</evidence>
<evidence type="ECO:0000313" key="3">
    <source>
        <dbReference type="Proteomes" id="UP000570517"/>
    </source>
</evidence>
<evidence type="ECO:0000256" key="1">
    <source>
        <dbReference type="SAM" id="Phobius"/>
    </source>
</evidence>
<accession>A0A850PKN0</accession>
<proteinExistence type="predicted"/>
<dbReference type="Proteomes" id="UP000570517">
    <property type="component" value="Unassembled WGS sequence"/>
</dbReference>
<comment type="caution">
    <text evidence="2">The sequence shown here is derived from an EMBL/GenBank/DDBJ whole genome shotgun (WGS) entry which is preliminary data.</text>
</comment>
<dbReference type="EMBL" id="JABFYL010000002">
    <property type="protein sequence ID" value="NVN48286.1"/>
    <property type="molecule type" value="Genomic_DNA"/>
</dbReference>
<reference evidence="2 3" key="1">
    <citation type="submission" date="2020-05" db="EMBL/GenBank/DDBJ databases">
        <title>Draft genome sequence of Mycobacterium hippocampi DL, isolated from European seabass, Dicentrarchus labrax, reared in fish farms.</title>
        <authorList>
            <person name="Stathopoulou P."/>
            <person name="Asimakis E."/>
            <person name="Tzokas K."/>
            <person name="Batargias C."/>
            <person name="Tsiamis G."/>
        </authorList>
    </citation>
    <scope>NUCLEOTIDE SEQUENCE [LARGE SCALE GENOMIC DNA]</scope>
    <source>
        <strain evidence="2 3">DL</strain>
    </source>
</reference>
<name>A0A850PKN0_9MYCO</name>
<organism evidence="2 3">
    <name type="scientific">Mycolicibacterium hippocampi</name>
    <dbReference type="NCBI Taxonomy" id="659824"/>
    <lineage>
        <taxon>Bacteria</taxon>
        <taxon>Bacillati</taxon>
        <taxon>Actinomycetota</taxon>
        <taxon>Actinomycetes</taxon>
        <taxon>Mycobacteriales</taxon>
        <taxon>Mycobacteriaceae</taxon>
        <taxon>Mycolicibacterium</taxon>
    </lineage>
</organism>
<feature type="transmembrane region" description="Helical" evidence="1">
    <location>
        <begin position="54"/>
        <end position="74"/>
    </location>
</feature>